<dbReference type="EMBL" id="JBBHLL010000013">
    <property type="protein sequence ID" value="KAK7831548.1"/>
    <property type="molecule type" value="Genomic_DNA"/>
</dbReference>
<accession>A0AAW0JYK8</accession>
<dbReference type="AlphaFoldDB" id="A0AAW0JYK8"/>
<keyword evidence="2" id="KW-1185">Reference proteome</keyword>
<proteinExistence type="predicted"/>
<organism evidence="1 2">
    <name type="scientific">Myodes glareolus</name>
    <name type="common">Bank vole</name>
    <name type="synonym">Clethrionomys glareolus</name>
    <dbReference type="NCBI Taxonomy" id="447135"/>
    <lineage>
        <taxon>Eukaryota</taxon>
        <taxon>Metazoa</taxon>
        <taxon>Chordata</taxon>
        <taxon>Craniata</taxon>
        <taxon>Vertebrata</taxon>
        <taxon>Euteleostomi</taxon>
        <taxon>Mammalia</taxon>
        <taxon>Eutheria</taxon>
        <taxon>Euarchontoglires</taxon>
        <taxon>Glires</taxon>
        <taxon>Rodentia</taxon>
        <taxon>Myomorpha</taxon>
        <taxon>Muroidea</taxon>
        <taxon>Cricetidae</taxon>
        <taxon>Arvicolinae</taxon>
        <taxon>Myodes</taxon>
    </lineage>
</organism>
<name>A0AAW0JYK8_MYOGA</name>
<evidence type="ECO:0000313" key="2">
    <source>
        <dbReference type="Proteomes" id="UP001488838"/>
    </source>
</evidence>
<evidence type="ECO:0000313" key="1">
    <source>
        <dbReference type="EMBL" id="KAK7831548.1"/>
    </source>
</evidence>
<dbReference type="Proteomes" id="UP001488838">
    <property type="component" value="Unassembled WGS sequence"/>
</dbReference>
<protein>
    <submittedName>
        <fullName evidence="1">Uncharacterized protein</fullName>
    </submittedName>
</protein>
<reference evidence="1 2" key="1">
    <citation type="journal article" date="2023" name="bioRxiv">
        <title>Conserved and derived expression patterns and positive selection on dental genes reveal complex evolutionary context of ever-growing rodent molars.</title>
        <authorList>
            <person name="Calamari Z.T."/>
            <person name="Song A."/>
            <person name="Cohen E."/>
            <person name="Akter M."/>
            <person name="Roy R.D."/>
            <person name="Hallikas O."/>
            <person name="Christensen M.M."/>
            <person name="Li P."/>
            <person name="Marangoni P."/>
            <person name="Jernvall J."/>
            <person name="Klein O.D."/>
        </authorList>
    </citation>
    <scope>NUCLEOTIDE SEQUENCE [LARGE SCALE GENOMIC DNA]</scope>
    <source>
        <strain evidence="1">V071</strain>
    </source>
</reference>
<sequence>MYCVNHSAMKVEQNPEESQDMMALEKELDHFVKQLKQKLNFKNTCKLQPLWEKWVEEANKENFQKICKVEPILQTLQINIITKHLGLEKDVILAGSPQFGALGYKSPIITMLHSLTAFGIKFFIY</sequence>
<comment type="caution">
    <text evidence="1">The sequence shown here is derived from an EMBL/GenBank/DDBJ whole genome shotgun (WGS) entry which is preliminary data.</text>
</comment>
<gene>
    <name evidence="1" type="ORF">U0070_015060</name>
</gene>